<feature type="domain" description="STAS" evidence="3">
    <location>
        <begin position="22"/>
        <end position="127"/>
    </location>
</feature>
<evidence type="ECO:0000313" key="4">
    <source>
        <dbReference type="EMBL" id="KHF46164.1"/>
    </source>
</evidence>
<sequence length="127" mass="14100">MTESDTSPTMKSSAQFEKSEHSTVHAELVRNEGFVTLCGEIDHSVTPQLDDALTQLLAEKVDRLVVDFARLSFFDSACIGALVRAHASVTERGGTVKLVNVDQYAYRVLQIAGLLPFFDIERIEREV</sequence>
<dbReference type="Gene3D" id="3.30.750.24">
    <property type="entry name" value="STAS domain"/>
    <property type="match status" value="1"/>
</dbReference>
<accession>A0A837DIJ3</accession>
<proteinExistence type="inferred from homology"/>
<evidence type="ECO:0000256" key="1">
    <source>
        <dbReference type="ARBA" id="ARBA00009013"/>
    </source>
</evidence>
<dbReference type="InterPro" id="IPR036513">
    <property type="entry name" value="STAS_dom_sf"/>
</dbReference>
<dbReference type="EMBL" id="JRZE01000001">
    <property type="protein sequence ID" value="KHF46164.1"/>
    <property type="molecule type" value="Genomic_DNA"/>
</dbReference>
<dbReference type="SUPFAM" id="SSF52091">
    <property type="entry name" value="SpoIIaa-like"/>
    <property type="match status" value="1"/>
</dbReference>
<dbReference type="AlphaFoldDB" id="A0A837DIJ3"/>
<evidence type="ECO:0000256" key="2">
    <source>
        <dbReference type="RuleBase" id="RU003749"/>
    </source>
</evidence>
<comment type="caution">
    <text evidence="4">The sequence shown here is derived from an EMBL/GenBank/DDBJ whole genome shotgun (WGS) entry which is preliminary data.</text>
</comment>
<dbReference type="RefSeq" id="WP_015787486.1">
    <property type="nucleotide sequence ID" value="NZ_CALJZO010000105.1"/>
</dbReference>
<comment type="similarity">
    <text evidence="1 2">Belongs to the anti-sigma-factor antagonist family.</text>
</comment>
<evidence type="ECO:0000313" key="5">
    <source>
        <dbReference type="Proteomes" id="UP000030848"/>
    </source>
</evidence>
<dbReference type="Pfam" id="PF01740">
    <property type="entry name" value="STAS"/>
    <property type="match status" value="1"/>
</dbReference>
<dbReference type="PANTHER" id="PTHR33495">
    <property type="entry name" value="ANTI-SIGMA FACTOR ANTAGONIST TM_1081-RELATED-RELATED"/>
    <property type="match status" value="1"/>
</dbReference>
<dbReference type="InterPro" id="IPR002645">
    <property type="entry name" value="STAS_dom"/>
</dbReference>
<organism evidence="4 5">
    <name type="scientific">Saccharomonospora viridis</name>
    <dbReference type="NCBI Taxonomy" id="1852"/>
    <lineage>
        <taxon>Bacteria</taxon>
        <taxon>Bacillati</taxon>
        <taxon>Actinomycetota</taxon>
        <taxon>Actinomycetes</taxon>
        <taxon>Pseudonocardiales</taxon>
        <taxon>Pseudonocardiaceae</taxon>
        <taxon>Saccharomonospora</taxon>
    </lineage>
</organism>
<dbReference type="OrthoDB" id="3556031at2"/>
<dbReference type="PROSITE" id="PS50801">
    <property type="entry name" value="STAS"/>
    <property type="match status" value="1"/>
</dbReference>
<dbReference type="Proteomes" id="UP000030848">
    <property type="component" value="Unassembled WGS sequence"/>
</dbReference>
<protein>
    <recommendedName>
        <fullName evidence="2">Anti-sigma factor antagonist</fullName>
    </recommendedName>
</protein>
<dbReference type="InterPro" id="IPR003658">
    <property type="entry name" value="Anti-sigma_ant"/>
</dbReference>
<gene>
    <name evidence="4" type="ORF">MINT15_04650</name>
</gene>
<evidence type="ECO:0000259" key="3">
    <source>
        <dbReference type="PROSITE" id="PS50801"/>
    </source>
</evidence>
<dbReference type="GO" id="GO:0043856">
    <property type="term" value="F:anti-sigma factor antagonist activity"/>
    <property type="evidence" value="ECO:0007669"/>
    <property type="project" value="InterPro"/>
</dbReference>
<reference evidence="4 5" key="1">
    <citation type="submission" date="2014-10" db="EMBL/GenBank/DDBJ databases">
        <title>Genome sequence of Micropolyspora internatus JCM3315.</title>
        <authorList>
            <person name="Shin S.-K."/>
            <person name="Yi H."/>
        </authorList>
    </citation>
    <scope>NUCLEOTIDE SEQUENCE [LARGE SCALE GENOMIC DNA]</scope>
    <source>
        <strain evidence="4 5">JCM 3315</strain>
    </source>
</reference>
<dbReference type="NCBIfam" id="TIGR00377">
    <property type="entry name" value="ant_ant_sig"/>
    <property type="match status" value="1"/>
</dbReference>
<name>A0A837DIJ3_9PSEU</name>
<dbReference type="CDD" id="cd07043">
    <property type="entry name" value="STAS_anti-anti-sigma_factors"/>
    <property type="match status" value="1"/>
</dbReference>